<keyword evidence="3 8" id="KW-0812">Transmembrane</keyword>
<name>A0A165A0T9_XYLHT</name>
<comment type="similarity">
    <text evidence="2">Belongs to the ADIPOR family.</text>
</comment>
<feature type="binding site" evidence="6">
    <location>
        <position position="181"/>
    </location>
    <ligand>
        <name>Zn(2+)</name>
        <dbReference type="ChEBI" id="CHEBI:29105"/>
    </ligand>
</feature>
<feature type="binding site" evidence="6">
    <location>
        <position position="331"/>
    </location>
    <ligand>
        <name>Zn(2+)</name>
        <dbReference type="ChEBI" id="CHEBI:29105"/>
    </ligand>
</feature>
<keyword evidence="6" id="KW-0862">Zinc</keyword>
<keyword evidence="5 8" id="KW-0472">Membrane</keyword>
<organism evidence="9 10">
    <name type="scientific">Xylona heveae (strain CBS 132557 / TC161)</name>
    <dbReference type="NCBI Taxonomy" id="1328760"/>
    <lineage>
        <taxon>Eukaryota</taxon>
        <taxon>Fungi</taxon>
        <taxon>Dikarya</taxon>
        <taxon>Ascomycota</taxon>
        <taxon>Pezizomycotina</taxon>
        <taxon>Xylonomycetes</taxon>
        <taxon>Xylonales</taxon>
        <taxon>Xylonaceae</taxon>
        <taxon>Xylona</taxon>
    </lineage>
</organism>
<dbReference type="GO" id="GO:0006882">
    <property type="term" value="P:intracellular zinc ion homeostasis"/>
    <property type="evidence" value="ECO:0007669"/>
    <property type="project" value="TreeGrafter"/>
</dbReference>
<dbReference type="InParanoid" id="A0A165A0T9"/>
<comment type="subcellular location">
    <subcellularLocation>
        <location evidence="1">Membrane</location>
        <topology evidence="1">Multi-pass membrane protein</topology>
    </subcellularLocation>
</comment>
<reference evidence="9 10" key="1">
    <citation type="journal article" date="2016" name="Fungal Biol.">
        <title>The genome of Xylona heveae provides a window into fungal endophytism.</title>
        <authorList>
            <person name="Gazis R."/>
            <person name="Kuo A."/>
            <person name="Riley R."/>
            <person name="LaButti K."/>
            <person name="Lipzen A."/>
            <person name="Lin J."/>
            <person name="Amirebrahimi M."/>
            <person name="Hesse C.N."/>
            <person name="Spatafora J.W."/>
            <person name="Henrissat B."/>
            <person name="Hainaut M."/>
            <person name="Grigoriev I.V."/>
            <person name="Hibbett D.S."/>
        </authorList>
    </citation>
    <scope>NUCLEOTIDE SEQUENCE [LARGE SCALE GENOMIC DNA]</scope>
    <source>
        <strain evidence="9 10">TC161</strain>
    </source>
</reference>
<gene>
    <name evidence="9" type="ORF">L228DRAFT_250884</name>
</gene>
<sequence length="367" mass="39956">MSTRQRTPAASPSVNGSTKPSTTTATGIEGPKNPSNSTNSASIRDKSFSSHDDQNDNDSSIVDPLLNTAKAVEHQAEKVFHLLRWDDLPHWLRDNHYIVSGYRPPSNSFRKSFASIAAIHNETYNIWSHLVGAALSIIAAAALYHVIAPRYTASATSADIIVFGCFFGGAALCLGMSATYHTISNHSHETASFGNKLDYLGIVFLIAGSFVPCIYYGFYCAPTLQKTYWTMISSIGFGCAVVSVIPKFRTPAWRPFRASMFVAMGLSAVFPVLHGLQLYGFEQINRQMGLSWTVLQGFLYILGAGIYAARVPERFSPGTFDIWGSSHQIFHTLVVLAAVAHLIGLLKAFDYNHSSGINGGRVVCSSL</sequence>
<feature type="compositionally biased region" description="Polar residues" evidence="7">
    <location>
        <begin position="1"/>
        <end position="26"/>
    </location>
</feature>
<proteinExistence type="inferred from homology"/>
<dbReference type="EMBL" id="KV407465">
    <property type="protein sequence ID" value="KZF19794.1"/>
    <property type="molecule type" value="Genomic_DNA"/>
</dbReference>
<evidence type="ECO:0000256" key="7">
    <source>
        <dbReference type="SAM" id="MobiDB-lite"/>
    </source>
</evidence>
<feature type="region of interest" description="Disordered" evidence="7">
    <location>
        <begin position="1"/>
        <end position="62"/>
    </location>
</feature>
<dbReference type="AlphaFoldDB" id="A0A165A0T9"/>
<keyword evidence="4 8" id="KW-1133">Transmembrane helix</keyword>
<accession>A0A165A0T9</accession>
<dbReference type="InterPro" id="IPR004254">
    <property type="entry name" value="AdipoR/HlyIII-related"/>
</dbReference>
<evidence type="ECO:0000256" key="6">
    <source>
        <dbReference type="PIRSR" id="PIRSR604254-1"/>
    </source>
</evidence>
<dbReference type="GO" id="GO:0016020">
    <property type="term" value="C:membrane"/>
    <property type="evidence" value="ECO:0007669"/>
    <property type="project" value="UniProtKB-SubCell"/>
</dbReference>
<dbReference type="GO" id="GO:0046872">
    <property type="term" value="F:metal ion binding"/>
    <property type="evidence" value="ECO:0007669"/>
    <property type="project" value="UniProtKB-KW"/>
</dbReference>
<evidence type="ECO:0000256" key="8">
    <source>
        <dbReference type="SAM" id="Phobius"/>
    </source>
</evidence>
<feature type="transmembrane region" description="Helical" evidence="8">
    <location>
        <begin position="329"/>
        <end position="349"/>
    </location>
</feature>
<feature type="compositionally biased region" description="Basic and acidic residues" evidence="7">
    <location>
        <begin position="43"/>
        <end position="54"/>
    </location>
</feature>
<feature type="binding site" evidence="6">
    <location>
        <position position="327"/>
    </location>
    <ligand>
        <name>Zn(2+)</name>
        <dbReference type="ChEBI" id="CHEBI:29105"/>
    </ligand>
</feature>
<protein>
    <submittedName>
        <fullName evidence="9">Hemolysin-III channel protein Izh2</fullName>
    </submittedName>
</protein>
<dbReference type="Pfam" id="PF03006">
    <property type="entry name" value="HlyIII"/>
    <property type="match status" value="1"/>
</dbReference>
<evidence type="ECO:0000313" key="10">
    <source>
        <dbReference type="Proteomes" id="UP000076632"/>
    </source>
</evidence>
<feature type="transmembrane region" description="Helical" evidence="8">
    <location>
        <begin position="126"/>
        <end position="148"/>
    </location>
</feature>
<evidence type="ECO:0000256" key="2">
    <source>
        <dbReference type="ARBA" id="ARBA00007018"/>
    </source>
</evidence>
<evidence type="ECO:0000256" key="5">
    <source>
        <dbReference type="ARBA" id="ARBA00023136"/>
    </source>
</evidence>
<feature type="transmembrane region" description="Helical" evidence="8">
    <location>
        <begin position="228"/>
        <end position="246"/>
    </location>
</feature>
<evidence type="ECO:0000256" key="1">
    <source>
        <dbReference type="ARBA" id="ARBA00004141"/>
    </source>
</evidence>
<dbReference type="GO" id="GO:0038023">
    <property type="term" value="F:signaling receptor activity"/>
    <property type="evidence" value="ECO:0007669"/>
    <property type="project" value="TreeGrafter"/>
</dbReference>
<keyword evidence="10" id="KW-1185">Reference proteome</keyword>
<evidence type="ECO:0000313" key="9">
    <source>
        <dbReference type="EMBL" id="KZF19794.1"/>
    </source>
</evidence>
<dbReference type="OrthoDB" id="529367at2759"/>
<dbReference type="STRING" id="1328760.A0A165A0T9"/>
<dbReference type="Proteomes" id="UP000076632">
    <property type="component" value="Unassembled WGS sequence"/>
</dbReference>
<evidence type="ECO:0000256" key="4">
    <source>
        <dbReference type="ARBA" id="ARBA00022989"/>
    </source>
</evidence>
<keyword evidence="6" id="KW-0479">Metal-binding</keyword>
<dbReference type="PANTHER" id="PTHR20855:SF52">
    <property type="entry name" value="ADIPONECTIN RECEPTOR PROTEIN"/>
    <property type="match status" value="1"/>
</dbReference>
<feature type="transmembrane region" description="Helical" evidence="8">
    <location>
        <begin position="199"/>
        <end position="221"/>
    </location>
</feature>
<dbReference type="RefSeq" id="XP_018185349.1">
    <property type="nucleotide sequence ID" value="XM_018333426.1"/>
</dbReference>
<feature type="transmembrane region" description="Helical" evidence="8">
    <location>
        <begin position="160"/>
        <end position="179"/>
    </location>
</feature>
<dbReference type="GeneID" id="28898563"/>
<feature type="transmembrane region" description="Helical" evidence="8">
    <location>
        <begin position="258"/>
        <end position="276"/>
    </location>
</feature>
<feature type="compositionally biased region" description="Polar residues" evidence="7">
    <location>
        <begin position="33"/>
        <end position="42"/>
    </location>
</feature>
<feature type="transmembrane region" description="Helical" evidence="8">
    <location>
        <begin position="288"/>
        <end position="309"/>
    </location>
</feature>
<dbReference type="PANTHER" id="PTHR20855">
    <property type="entry name" value="ADIPOR/PROGESTIN RECEPTOR-RELATED"/>
    <property type="match status" value="1"/>
</dbReference>
<dbReference type="FunCoup" id="A0A165A0T9">
    <property type="interactions" value="310"/>
</dbReference>
<dbReference type="OMA" id="IGNACDY"/>
<evidence type="ECO:0000256" key="3">
    <source>
        <dbReference type="ARBA" id="ARBA00022692"/>
    </source>
</evidence>